<proteinExistence type="predicted"/>
<feature type="transmembrane region" description="Helical" evidence="2">
    <location>
        <begin position="273"/>
        <end position="294"/>
    </location>
</feature>
<gene>
    <name evidence="3" type="ORF">MGAL_10B037034</name>
</gene>
<feature type="transmembrane region" description="Helical" evidence="2">
    <location>
        <begin position="21"/>
        <end position="39"/>
    </location>
</feature>
<comment type="caution">
    <text evidence="3">The sequence shown here is derived from an EMBL/GenBank/DDBJ whole genome shotgun (WGS) entry which is preliminary data.</text>
</comment>
<organism evidence="3 4">
    <name type="scientific">Mytilus galloprovincialis</name>
    <name type="common">Mediterranean mussel</name>
    <dbReference type="NCBI Taxonomy" id="29158"/>
    <lineage>
        <taxon>Eukaryota</taxon>
        <taxon>Metazoa</taxon>
        <taxon>Spiralia</taxon>
        <taxon>Lophotrochozoa</taxon>
        <taxon>Mollusca</taxon>
        <taxon>Bivalvia</taxon>
        <taxon>Autobranchia</taxon>
        <taxon>Pteriomorphia</taxon>
        <taxon>Mytilida</taxon>
        <taxon>Mytiloidea</taxon>
        <taxon>Mytilidae</taxon>
        <taxon>Mytilinae</taxon>
        <taxon>Mytilus</taxon>
    </lineage>
</organism>
<dbReference type="EMBL" id="UYJE01002950">
    <property type="protein sequence ID" value="VDI15121.1"/>
    <property type="molecule type" value="Genomic_DNA"/>
</dbReference>
<keyword evidence="2" id="KW-0472">Membrane</keyword>
<dbReference type="OrthoDB" id="6193531at2759"/>
<reference evidence="3" key="1">
    <citation type="submission" date="2018-11" db="EMBL/GenBank/DDBJ databases">
        <authorList>
            <person name="Alioto T."/>
            <person name="Alioto T."/>
        </authorList>
    </citation>
    <scope>NUCLEOTIDE SEQUENCE</scope>
</reference>
<keyword evidence="2" id="KW-1133">Transmembrane helix</keyword>
<feature type="region of interest" description="Disordered" evidence="1">
    <location>
        <begin position="436"/>
        <end position="460"/>
    </location>
</feature>
<dbReference type="AlphaFoldDB" id="A0A8B6D8Q0"/>
<accession>A0A8B6D8Q0</accession>
<evidence type="ECO:0000313" key="3">
    <source>
        <dbReference type="EMBL" id="VDI15121.1"/>
    </source>
</evidence>
<evidence type="ECO:0000256" key="1">
    <source>
        <dbReference type="SAM" id="MobiDB-lite"/>
    </source>
</evidence>
<protein>
    <submittedName>
        <fullName evidence="3">Uncharacterized protein</fullName>
    </submittedName>
</protein>
<name>A0A8B6D8Q0_MYTGA</name>
<evidence type="ECO:0000313" key="4">
    <source>
        <dbReference type="Proteomes" id="UP000596742"/>
    </source>
</evidence>
<sequence length="519" mass="58874">MDRITLPYLAYTSERMFAMPLVELFLLFVFVGYNTIIGIENVDSYHVETDFLLLDSTINTEHKLCNATHSEKNVTRQLATKSNITEPFTILCNISDNKRSTNDTLLQTCLDVFTDIEIKLSCYDYPYTTYVNFTISYPYDNSTVDGIHNCSSPMIDDLKPLYQANYAHLSYCEGVSQKVLPNCSVVCSGNTCSINARCVNEIEPRCLIPKYMDMYIRMIYECVHHSKFRGEASIKPPFPRPNNDLTTNAVFNTSLTTSNEGITKQKSVPIGPIIGGTIGFITLAAVSVLLFFCFRRVRISKNKYQEQSNSMVGSLIRQNSLKDYTGVQMVAYPDASNECLSDNNVTNDIMTEVSADPRNKFESKHEENRKGKERDIVNNNSVIRYSLAKPIADKSQLPNMQHEITETDSGYSMVKRISKENKDDGNFTQSISDLVTDNDYEDSPEGFYDQSKTRRNKNDADVYDRATDGTYDTANHCAKLRTESDDIAYDHFTGPKTNDNYELVMRHNKVAIDDTYGVH</sequence>
<keyword evidence="2" id="KW-0812">Transmembrane</keyword>
<evidence type="ECO:0000256" key="2">
    <source>
        <dbReference type="SAM" id="Phobius"/>
    </source>
</evidence>
<keyword evidence="4" id="KW-1185">Reference proteome</keyword>
<dbReference type="Proteomes" id="UP000596742">
    <property type="component" value="Unassembled WGS sequence"/>
</dbReference>